<dbReference type="Proteomes" id="UP001297581">
    <property type="component" value="Unassembled WGS sequence"/>
</dbReference>
<reference evidence="4 5" key="1">
    <citation type="submission" date="2022-02" db="EMBL/GenBank/DDBJ databases">
        <title>The genome sequence of Shewanella sp. 3B26.</title>
        <authorList>
            <person name="Du J."/>
        </authorList>
    </citation>
    <scope>NUCLEOTIDE SEQUENCE [LARGE SCALE GENOMIC DNA]</scope>
    <source>
        <strain evidence="4 5">3B26</strain>
    </source>
</reference>
<evidence type="ECO:0000259" key="3">
    <source>
        <dbReference type="SMART" id="SM00089"/>
    </source>
</evidence>
<dbReference type="RefSeq" id="WP_240591017.1">
    <property type="nucleotide sequence ID" value="NZ_JAKUDL010000003.1"/>
</dbReference>
<feature type="chain" id="PRO_5042531383" evidence="2">
    <location>
        <begin position="25"/>
        <end position="705"/>
    </location>
</feature>
<dbReference type="Pfam" id="PF22352">
    <property type="entry name" value="K319L-like_PKD"/>
    <property type="match status" value="1"/>
</dbReference>
<dbReference type="SUPFAM" id="SSF55486">
    <property type="entry name" value="Metalloproteases ('zincins'), catalytic domain"/>
    <property type="match status" value="1"/>
</dbReference>
<dbReference type="InterPro" id="IPR018247">
    <property type="entry name" value="EF_Hand_1_Ca_BS"/>
</dbReference>
<evidence type="ECO:0000313" key="5">
    <source>
        <dbReference type="Proteomes" id="UP001297581"/>
    </source>
</evidence>
<dbReference type="Gene3D" id="2.60.40.10">
    <property type="entry name" value="Immunoglobulins"/>
    <property type="match status" value="1"/>
</dbReference>
<evidence type="ECO:0000256" key="1">
    <source>
        <dbReference type="SAM" id="MobiDB-lite"/>
    </source>
</evidence>
<evidence type="ECO:0000313" key="4">
    <source>
        <dbReference type="EMBL" id="MCH4294707.1"/>
    </source>
</evidence>
<sequence length="705" mass="76180">MNLYQSISLVASGLLFLSSHAALANDHSIQITQTTYLHPDVPSGVQIDISKLNTVNANASSFYLSLTKAAPSDADPAFENWDIDSPFSECRFAHESEITLKQRARGSRFVCDNIDALNQTGSATLTLNLTPDELTHYNLVVAVGSTGLYETLIVNPKLNDTDGDGALDQEELMAGSDKNDPNSLPTKSHISLLLLYTQDIVNLYPDSLDEYFSGLEAYVNKAFSDSGVNLNINIVGKEYFSLDLGSPPYDDKLAKLTVDMENRENGFESLAALNQQYHPNIIGLIASPLTVDARGRASAVPVGRRQGHFWSVDDYQVIAHEIGHLLGSDHDYANSYYVTENAVVGAFNFSFGYVDQTSGVGTIMSYASTTSPIYSGAKGENCPLASCGELTLELEQGASAVDTFNLRRFFIAEAKESDSDLDGISDWFVNKYPMWDSSLTSPYRCRDFDGDGYPNITEFKALTDPTLASSIPEQADVVADCPAPKEKVFQIATAINQPVELDLRQYTEAGYLINVYPEVEGSIGGLSWDIYYSGLYRFTPETDFTGNAKLAFIADNGVGGKVKNTVYVKVGMENSAPSAITPSQLETTLGQTVAVEGSQSSDPDGDSISYLWKLINKPASSQASADLGTGTYASITPDVVGEYVVELTVSDGQLSSSSETKISVKEKPVPPPVPAPESSGGGGTLSWLSLTLLMLARMRRAANYN</sequence>
<dbReference type="SUPFAM" id="SSF49299">
    <property type="entry name" value="PKD domain"/>
    <property type="match status" value="1"/>
</dbReference>
<dbReference type="InterPro" id="IPR024079">
    <property type="entry name" value="MetalloPept_cat_dom_sf"/>
</dbReference>
<dbReference type="InterPro" id="IPR013783">
    <property type="entry name" value="Ig-like_fold"/>
</dbReference>
<protein>
    <submittedName>
        <fullName evidence="4">M12 family metallo-peptidase</fullName>
    </submittedName>
</protein>
<feature type="region of interest" description="Disordered" evidence="1">
    <location>
        <begin position="656"/>
        <end position="682"/>
    </location>
</feature>
<dbReference type="EMBL" id="JAKUDL010000003">
    <property type="protein sequence ID" value="MCH4294707.1"/>
    <property type="molecule type" value="Genomic_DNA"/>
</dbReference>
<dbReference type="SMART" id="SM00089">
    <property type="entry name" value="PKD"/>
    <property type="match status" value="1"/>
</dbReference>
<keyword evidence="5" id="KW-1185">Reference proteome</keyword>
<dbReference type="AlphaFoldDB" id="A0AAJ1BIU3"/>
<name>A0AAJ1BIU3_9GAMM</name>
<keyword evidence="2" id="KW-0732">Signal</keyword>
<organism evidence="4 5">
    <name type="scientific">Shewanella zhuhaiensis</name>
    <dbReference type="NCBI Taxonomy" id="2919576"/>
    <lineage>
        <taxon>Bacteria</taxon>
        <taxon>Pseudomonadati</taxon>
        <taxon>Pseudomonadota</taxon>
        <taxon>Gammaproteobacteria</taxon>
        <taxon>Alteromonadales</taxon>
        <taxon>Shewanellaceae</taxon>
        <taxon>Shewanella</taxon>
    </lineage>
</organism>
<dbReference type="GO" id="GO:0008237">
    <property type="term" value="F:metallopeptidase activity"/>
    <property type="evidence" value="ECO:0007669"/>
    <property type="project" value="InterPro"/>
</dbReference>
<dbReference type="CDD" id="cd00146">
    <property type="entry name" value="PKD"/>
    <property type="match status" value="1"/>
</dbReference>
<dbReference type="InterPro" id="IPR022409">
    <property type="entry name" value="PKD/Chitinase_dom"/>
</dbReference>
<proteinExistence type="predicted"/>
<dbReference type="Pfam" id="PF13688">
    <property type="entry name" value="Reprolysin_5"/>
    <property type="match status" value="1"/>
</dbReference>
<evidence type="ECO:0000256" key="2">
    <source>
        <dbReference type="SAM" id="SignalP"/>
    </source>
</evidence>
<comment type="caution">
    <text evidence="4">The sequence shown here is derived from an EMBL/GenBank/DDBJ whole genome shotgun (WGS) entry which is preliminary data.</text>
</comment>
<accession>A0AAJ1BIU3</accession>
<dbReference type="InterPro" id="IPR035986">
    <property type="entry name" value="PKD_dom_sf"/>
</dbReference>
<feature type="signal peptide" evidence="2">
    <location>
        <begin position="1"/>
        <end position="24"/>
    </location>
</feature>
<dbReference type="Gene3D" id="3.40.390.10">
    <property type="entry name" value="Collagenase (Catalytic Domain)"/>
    <property type="match status" value="1"/>
</dbReference>
<feature type="domain" description="PKD/Chitinase" evidence="3">
    <location>
        <begin position="577"/>
        <end position="667"/>
    </location>
</feature>
<dbReference type="PROSITE" id="PS00018">
    <property type="entry name" value="EF_HAND_1"/>
    <property type="match status" value="1"/>
</dbReference>
<gene>
    <name evidence="4" type="ORF">MJ923_10385</name>
</gene>